<feature type="transmembrane region" description="Helical" evidence="1">
    <location>
        <begin position="148"/>
        <end position="174"/>
    </location>
</feature>
<sequence length="183" mass="20865">MNWKVLYDLYNGLLGKCLIFIALSTPVSILVRNTGIYPKSFIISLIGAIIILLGYVACQISTPAIIKKFSDSHTYSEYLIKIEKNVTLSIEFSVLDDVKNKLPTCHDDISLDKFEFVSVEDTKNRCNFEKSIRILSFIKYAYFSQVNFWLRVILTVTMAIGSIFIFFPTLYNIYTILGVVSNV</sequence>
<gene>
    <name evidence="2" type="ORF">MU9_2692</name>
</gene>
<dbReference type="RefSeq" id="WP_015422826.1">
    <property type="nucleotide sequence ID" value="NC_020418.1"/>
</dbReference>
<keyword evidence="1" id="KW-0812">Transmembrane</keyword>
<keyword evidence="3" id="KW-1185">Reference proteome</keyword>
<keyword evidence="1" id="KW-0472">Membrane</keyword>
<organism evidence="2 3">
    <name type="scientific">Morganella morganii subsp. morganii KT</name>
    <dbReference type="NCBI Taxonomy" id="1124991"/>
    <lineage>
        <taxon>Bacteria</taxon>
        <taxon>Pseudomonadati</taxon>
        <taxon>Pseudomonadota</taxon>
        <taxon>Gammaproteobacteria</taxon>
        <taxon>Enterobacterales</taxon>
        <taxon>Morganellaceae</taxon>
        <taxon>Morganella</taxon>
    </lineage>
</organism>
<dbReference type="Proteomes" id="UP000011834">
    <property type="component" value="Chromosome"/>
</dbReference>
<accession>M1SXK8</accession>
<dbReference type="KEGG" id="mmk:MU9_2692"/>
<keyword evidence="1" id="KW-1133">Transmembrane helix</keyword>
<dbReference type="HOGENOM" id="CLU_1473629_0_0_6"/>
<evidence type="ECO:0000256" key="1">
    <source>
        <dbReference type="SAM" id="Phobius"/>
    </source>
</evidence>
<proteinExistence type="predicted"/>
<feature type="transmembrane region" description="Helical" evidence="1">
    <location>
        <begin position="12"/>
        <end position="31"/>
    </location>
</feature>
<protein>
    <recommendedName>
        <fullName evidence="4">SMODS and SLOG-associating 2TM effector domain-containing protein</fullName>
    </recommendedName>
</protein>
<reference evidence="2 3" key="1">
    <citation type="journal article" date="2012" name="BMC Genomics">
        <title>Whole-genome sequencing and identification of Morganella morganii KT pathogenicity-related genes.</title>
        <authorList>
            <person name="Chen Y.T."/>
            <person name="Peng H.L."/>
            <person name="Shia W.C."/>
            <person name="Hsu F.R."/>
            <person name="Ken C.F."/>
            <person name="Tsao Y.M."/>
            <person name="Chen C.H."/>
            <person name="Liu C.E."/>
            <person name="Hsieh M.F."/>
            <person name="Chen H.C."/>
            <person name="Tang C.Y."/>
            <person name="Ku T.H."/>
        </authorList>
    </citation>
    <scope>NUCLEOTIDE SEQUENCE [LARGE SCALE GENOMIC DNA]</scope>
    <source>
        <strain evidence="2 3">KT</strain>
    </source>
</reference>
<evidence type="ECO:0000313" key="2">
    <source>
        <dbReference type="EMBL" id="AGG31737.1"/>
    </source>
</evidence>
<dbReference type="EMBL" id="CP004345">
    <property type="protein sequence ID" value="AGG31737.1"/>
    <property type="molecule type" value="Genomic_DNA"/>
</dbReference>
<feature type="transmembrane region" description="Helical" evidence="1">
    <location>
        <begin position="37"/>
        <end position="58"/>
    </location>
</feature>
<dbReference type="AlphaFoldDB" id="M1SXK8"/>
<evidence type="ECO:0000313" key="3">
    <source>
        <dbReference type="Proteomes" id="UP000011834"/>
    </source>
</evidence>
<name>M1SXK8_MORMO</name>
<evidence type="ECO:0008006" key="4">
    <source>
        <dbReference type="Google" id="ProtNLM"/>
    </source>
</evidence>